<organism evidence="2">
    <name type="scientific">marine sediment metagenome</name>
    <dbReference type="NCBI Taxonomy" id="412755"/>
    <lineage>
        <taxon>unclassified sequences</taxon>
        <taxon>metagenomes</taxon>
        <taxon>ecological metagenomes</taxon>
    </lineage>
</organism>
<feature type="domain" description="Uroporphyrinogen decarboxylase (URO-D)" evidence="1">
    <location>
        <begin position="18"/>
        <end position="95"/>
    </location>
</feature>
<comment type="caution">
    <text evidence="2">The sequence shown here is derived from an EMBL/GenBank/DDBJ whole genome shotgun (WGS) entry which is preliminary data.</text>
</comment>
<reference evidence="2" key="1">
    <citation type="journal article" date="2014" name="Front. Microbiol.">
        <title>High frequency of phylogenetically diverse reductive dehalogenase-homologous genes in deep subseafloor sedimentary metagenomes.</title>
        <authorList>
            <person name="Kawai M."/>
            <person name="Futagami T."/>
            <person name="Toyoda A."/>
            <person name="Takaki Y."/>
            <person name="Nishi S."/>
            <person name="Hori S."/>
            <person name="Arai W."/>
            <person name="Tsubouchi T."/>
            <person name="Morono Y."/>
            <person name="Uchiyama I."/>
            <person name="Ito T."/>
            <person name="Fujiyama A."/>
            <person name="Inagaki F."/>
            <person name="Takami H."/>
        </authorList>
    </citation>
    <scope>NUCLEOTIDE SEQUENCE</scope>
    <source>
        <strain evidence="2">Expedition CK06-06</strain>
    </source>
</reference>
<name>X1M9Q1_9ZZZZ</name>
<dbReference type="Gene3D" id="3.20.20.210">
    <property type="match status" value="1"/>
</dbReference>
<protein>
    <recommendedName>
        <fullName evidence="1">Uroporphyrinogen decarboxylase (URO-D) domain-containing protein</fullName>
    </recommendedName>
</protein>
<dbReference type="InterPro" id="IPR000257">
    <property type="entry name" value="Uroporphyrinogen_deCOase"/>
</dbReference>
<dbReference type="InterPro" id="IPR052024">
    <property type="entry name" value="Methanogen_methyltrans"/>
</dbReference>
<dbReference type="PANTHER" id="PTHR47099">
    <property type="entry name" value="METHYLCOBAMIDE:COM METHYLTRANSFERASE MTBA"/>
    <property type="match status" value="1"/>
</dbReference>
<proteinExistence type="predicted"/>
<dbReference type="SUPFAM" id="SSF51726">
    <property type="entry name" value="UROD/MetE-like"/>
    <property type="match status" value="1"/>
</dbReference>
<dbReference type="Pfam" id="PF01208">
    <property type="entry name" value="URO-D"/>
    <property type="match status" value="1"/>
</dbReference>
<dbReference type="GO" id="GO:0006779">
    <property type="term" value="P:porphyrin-containing compound biosynthetic process"/>
    <property type="evidence" value="ECO:0007669"/>
    <property type="project" value="InterPro"/>
</dbReference>
<dbReference type="InterPro" id="IPR038071">
    <property type="entry name" value="UROD/MetE-like_sf"/>
</dbReference>
<evidence type="ECO:0000313" key="2">
    <source>
        <dbReference type="EMBL" id="GAI27983.1"/>
    </source>
</evidence>
<sequence length="99" mass="10892">RLEIISDIPKGKAVYHFECTDIFKAKEILGDRVCIRGNVPLSLLCTGTPEEVKDYCKKLIDVVGKDGGFIMDAGATLDDAKPENVKAMCDFTKEYGVYG</sequence>
<dbReference type="AlphaFoldDB" id="X1M9Q1"/>
<accession>X1M9Q1</accession>
<dbReference type="PANTHER" id="PTHR47099:SF1">
    <property type="entry name" value="METHYLCOBAMIDE:COM METHYLTRANSFERASE MTBA"/>
    <property type="match status" value="1"/>
</dbReference>
<evidence type="ECO:0000259" key="1">
    <source>
        <dbReference type="Pfam" id="PF01208"/>
    </source>
</evidence>
<dbReference type="EMBL" id="BARV01013965">
    <property type="protein sequence ID" value="GAI27983.1"/>
    <property type="molecule type" value="Genomic_DNA"/>
</dbReference>
<feature type="non-terminal residue" evidence="2">
    <location>
        <position position="1"/>
    </location>
</feature>
<dbReference type="GO" id="GO:0004853">
    <property type="term" value="F:uroporphyrinogen decarboxylase activity"/>
    <property type="evidence" value="ECO:0007669"/>
    <property type="project" value="InterPro"/>
</dbReference>
<gene>
    <name evidence="2" type="ORF">S06H3_24801</name>
</gene>